<name>A0ACB0ZXP0_MELEN</name>
<sequence>MDTIFEVILTNSKKLFDEICQIYIRYFGKDLLEEIKEMTKKETLKIYFLKNKKSVKLIATKDLKTFLYKIAEDLRGDKEPIDVLNEVCRFVFSKGTKDGWDRRHEIKEGSGRF</sequence>
<evidence type="ECO:0000313" key="1">
    <source>
        <dbReference type="EMBL" id="CAK5083011.1"/>
    </source>
</evidence>
<gene>
    <name evidence="1" type="ORF">MENTE1834_LOCUS30319</name>
</gene>
<protein>
    <submittedName>
        <fullName evidence="1">Uncharacterized protein</fullName>
    </submittedName>
</protein>
<keyword evidence="2" id="KW-1185">Reference proteome</keyword>
<evidence type="ECO:0000313" key="2">
    <source>
        <dbReference type="Proteomes" id="UP001497535"/>
    </source>
</evidence>
<dbReference type="EMBL" id="CAVMJV010000049">
    <property type="protein sequence ID" value="CAK5083011.1"/>
    <property type="molecule type" value="Genomic_DNA"/>
</dbReference>
<reference evidence="1" key="1">
    <citation type="submission" date="2023-11" db="EMBL/GenBank/DDBJ databases">
        <authorList>
            <person name="Poullet M."/>
        </authorList>
    </citation>
    <scope>NUCLEOTIDE SEQUENCE</scope>
    <source>
        <strain evidence="1">E1834</strain>
    </source>
</reference>
<organism evidence="1 2">
    <name type="scientific">Meloidogyne enterolobii</name>
    <name type="common">Root-knot nematode worm</name>
    <name type="synonym">Meloidogyne mayaguensis</name>
    <dbReference type="NCBI Taxonomy" id="390850"/>
    <lineage>
        <taxon>Eukaryota</taxon>
        <taxon>Metazoa</taxon>
        <taxon>Ecdysozoa</taxon>
        <taxon>Nematoda</taxon>
        <taxon>Chromadorea</taxon>
        <taxon>Rhabditida</taxon>
        <taxon>Tylenchina</taxon>
        <taxon>Tylenchomorpha</taxon>
        <taxon>Tylenchoidea</taxon>
        <taxon>Meloidogynidae</taxon>
        <taxon>Meloidogyninae</taxon>
        <taxon>Meloidogyne</taxon>
    </lineage>
</organism>
<accession>A0ACB0ZXP0</accession>
<comment type="caution">
    <text evidence="1">The sequence shown here is derived from an EMBL/GenBank/DDBJ whole genome shotgun (WGS) entry which is preliminary data.</text>
</comment>
<proteinExistence type="predicted"/>
<dbReference type="Proteomes" id="UP001497535">
    <property type="component" value="Unassembled WGS sequence"/>
</dbReference>